<name>A0A5C6DJD4_9BACT</name>
<keyword evidence="3" id="KW-1185">Reference proteome</keyword>
<organism evidence="2 3">
    <name type="scientific">Novipirellula artificiosorum</name>
    <dbReference type="NCBI Taxonomy" id="2528016"/>
    <lineage>
        <taxon>Bacteria</taxon>
        <taxon>Pseudomonadati</taxon>
        <taxon>Planctomycetota</taxon>
        <taxon>Planctomycetia</taxon>
        <taxon>Pirellulales</taxon>
        <taxon>Pirellulaceae</taxon>
        <taxon>Novipirellula</taxon>
    </lineage>
</organism>
<protein>
    <submittedName>
        <fullName evidence="2">Uncharacterized protein</fullName>
    </submittedName>
</protein>
<evidence type="ECO:0000313" key="3">
    <source>
        <dbReference type="Proteomes" id="UP000319143"/>
    </source>
</evidence>
<dbReference type="EMBL" id="SJPV01000006">
    <property type="protein sequence ID" value="TWU36214.1"/>
    <property type="molecule type" value="Genomic_DNA"/>
</dbReference>
<dbReference type="Proteomes" id="UP000319143">
    <property type="component" value="Unassembled WGS sequence"/>
</dbReference>
<proteinExistence type="predicted"/>
<evidence type="ECO:0000313" key="2">
    <source>
        <dbReference type="EMBL" id="TWU36214.1"/>
    </source>
</evidence>
<gene>
    <name evidence="2" type="ORF">Poly41_39690</name>
</gene>
<feature type="region of interest" description="Disordered" evidence="1">
    <location>
        <begin position="30"/>
        <end position="50"/>
    </location>
</feature>
<comment type="caution">
    <text evidence="2">The sequence shown here is derived from an EMBL/GenBank/DDBJ whole genome shotgun (WGS) entry which is preliminary data.</text>
</comment>
<evidence type="ECO:0000256" key="1">
    <source>
        <dbReference type="SAM" id="MobiDB-lite"/>
    </source>
</evidence>
<reference evidence="2 3" key="1">
    <citation type="submission" date="2019-02" db="EMBL/GenBank/DDBJ databases">
        <title>Deep-cultivation of Planctomycetes and their phenomic and genomic characterization uncovers novel biology.</title>
        <authorList>
            <person name="Wiegand S."/>
            <person name="Jogler M."/>
            <person name="Boedeker C."/>
            <person name="Pinto D."/>
            <person name="Vollmers J."/>
            <person name="Rivas-Marin E."/>
            <person name="Kohn T."/>
            <person name="Peeters S.H."/>
            <person name="Heuer A."/>
            <person name="Rast P."/>
            <person name="Oberbeckmann S."/>
            <person name="Bunk B."/>
            <person name="Jeske O."/>
            <person name="Meyerdierks A."/>
            <person name="Storesund J.E."/>
            <person name="Kallscheuer N."/>
            <person name="Luecker S."/>
            <person name="Lage O.M."/>
            <person name="Pohl T."/>
            <person name="Merkel B.J."/>
            <person name="Hornburger P."/>
            <person name="Mueller R.-W."/>
            <person name="Bruemmer F."/>
            <person name="Labrenz M."/>
            <person name="Spormann A.M."/>
            <person name="Op Den Camp H."/>
            <person name="Overmann J."/>
            <person name="Amann R."/>
            <person name="Jetten M.S.M."/>
            <person name="Mascher T."/>
            <person name="Medema M.H."/>
            <person name="Devos D.P."/>
            <person name="Kaster A.-K."/>
            <person name="Ovreas L."/>
            <person name="Rohde M."/>
            <person name="Galperin M.Y."/>
            <person name="Jogler C."/>
        </authorList>
    </citation>
    <scope>NUCLEOTIDE SEQUENCE [LARGE SCALE GENOMIC DNA]</scope>
    <source>
        <strain evidence="2 3">Poly41</strain>
    </source>
</reference>
<accession>A0A5C6DJD4</accession>
<dbReference type="AlphaFoldDB" id="A0A5C6DJD4"/>
<sequence length="64" mass="6977">MGMWPDGNVARWECGPMGMWPDESMLRRIEKSSARSGPSPSLRSTPPAARAGVVGYRNTVLITT</sequence>
<feature type="compositionally biased region" description="Polar residues" evidence="1">
    <location>
        <begin position="34"/>
        <end position="44"/>
    </location>
</feature>